<keyword evidence="4" id="KW-1185">Reference proteome</keyword>
<feature type="compositionally biased region" description="Polar residues" evidence="1">
    <location>
        <begin position="168"/>
        <end position="184"/>
    </location>
</feature>
<reference evidence="3" key="1">
    <citation type="journal article" date="2023" name="Mol. Biol. Evol.">
        <title>Third-Generation Sequencing Reveals the Adaptive Role of the Epigenome in Three Deep-Sea Polychaetes.</title>
        <authorList>
            <person name="Perez M."/>
            <person name="Aroh O."/>
            <person name="Sun Y."/>
            <person name="Lan Y."/>
            <person name="Juniper S.K."/>
            <person name="Young C.R."/>
            <person name="Angers B."/>
            <person name="Qian P.Y."/>
        </authorList>
    </citation>
    <scope>NUCLEOTIDE SEQUENCE</scope>
    <source>
        <strain evidence="3">R07B-5</strain>
    </source>
</reference>
<accession>A0AAD9PDF6</accession>
<evidence type="ECO:0000313" key="4">
    <source>
        <dbReference type="Proteomes" id="UP001209878"/>
    </source>
</evidence>
<evidence type="ECO:0000256" key="1">
    <source>
        <dbReference type="SAM" id="MobiDB-lite"/>
    </source>
</evidence>
<dbReference type="Gene3D" id="1.20.58.150">
    <property type="entry name" value="ANTH domain"/>
    <property type="match status" value="1"/>
</dbReference>
<dbReference type="SUPFAM" id="SSF89009">
    <property type="entry name" value="GAT-like domain"/>
    <property type="match status" value="1"/>
</dbReference>
<organism evidence="3 4">
    <name type="scientific">Ridgeia piscesae</name>
    <name type="common">Tubeworm</name>
    <dbReference type="NCBI Taxonomy" id="27915"/>
    <lineage>
        <taxon>Eukaryota</taxon>
        <taxon>Metazoa</taxon>
        <taxon>Spiralia</taxon>
        <taxon>Lophotrochozoa</taxon>
        <taxon>Annelida</taxon>
        <taxon>Polychaeta</taxon>
        <taxon>Sedentaria</taxon>
        <taxon>Canalipalpata</taxon>
        <taxon>Sabellida</taxon>
        <taxon>Siboglinidae</taxon>
        <taxon>Ridgeia</taxon>
    </lineage>
</organism>
<feature type="compositionally biased region" description="Low complexity" evidence="1">
    <location>
        <begin position="156"/>
        <end position="167"/>
    </location>
</feature>
<protein>
    <recommendedName>
        <fullName evidence="2">AP180 N-terminal homology (ANTH) domain-containing protein</fullName>
    </recommendedName>
</protein>
<dbReference type="GO" id="GO:0032050">
    <property type="term" value="F:clathrin heavy chain binding"/>
    <property type="evidence" value="ECO:0007669"/>
    <property type="project" value="TreeGrafter"/>
</dbReference>
<dbReference type="GO" id="GO:0030136">
    <property type="term" value="C:clathrin-coated vesicle"/>
    <property type="evidence" value="ECO:0007669"/>
    <property type="project" value="InterPro"/>
</dbReference>
<dbReference type="GO" id="GO:0016185">
    <property type="term" value="P:synaptic vesicle budding from presynaptic endocytic zone membrane"/>
    <property type="evidence" value="ECO:0007669"/>
    <property type="project" value="TreeGrafter"/>
</dbReference>
<name>A0AAD9PDF6_RIDPI</name>
<dbReference type="GO" id="GO:0005545">
    <property type="term" value="F:1-phosphatidylinositol binding"/>
    <property type="evidence" value="ECO:0007669"/>
    <property type="project" value="InterPro"/>
</dbReference>
<dbReference type="EMBL" id="JAODUO010000029">
    <property type="protein sequence ID" value="KAK2192501.1"/>
    <property type="molecule type" value="Genomic_DNA"/>
</dbReference>
<dbReference type="PANTHER" id="PTHR22951:SF5">
    <property type="entry name" value="PHOSPHATIDYLINOSITOL-BINDING CLATHRIN ASSEMBLY PROTEIN LAP"/>
    <property type="match status" value="1"/>
</dbReference>
<dbReference type="InterPro" id="IPR011417">
    <property type="entry name" value="ANTH_dom"/>
</dbReference>
<dbReference type="GO" id="GO:0098894">
    <property type="term" value="C:extrinsic component of presynaptic endocytic zone membrane"/>
    <property type="evidence" value="ECO:0007669"/>
    <property type="project" value="TreeGrafter"/>
</dbReference>
<dbReference type="InterPro" id="IPR014712">
    <property type="entry name" value="ANTH_dom_sf"/>
</dbReference>
<dbReference type="GO" id="GO:0008021">
    <property type="term" value="C:synaptic vesicle"/>
    <property type="evidence" value="ECO:0007669"/>
    <property type="project" value="TreeGrafter"/>
</dbReference>
<dbReference type="Pfam" id="PF07651">
    <property type="entry name" value="ANTH"/>
    <property type="match status" value="1"/>
</dbReference>
<dbReference type="InterPro" id="IPR045192">
    <property type="entry name" value="AP180-like"/>
</dbReference>
<feature type="region of interest" description="Disordered" evidence="1">
    <location>
        <begin position="227"/>
        <end position="258"/>
    </location>
</feature>
<dbReference type="PANTHER" id="PTHR22951">
    <property type="entry name" value="CLATHRIN ASSEMBLY PROTEIN"/>
    <property type="match status" value="1"/>
</dbReference>
<evidence type="ECO:0000313" key="3">
    <source>
        <dbReference type="EMBL" id="KAK2192501.1"/>
    </source>
</evidence>
<feature type="compositionally biased region" description="Basic and acidic residues" evidence="1">
    <location>
        <begin position="143"/>
        <end position="152"/>
    </location>
</feature>
<gene>
    <name evidence="3" type="ORF">NP493_29g07000</name>
</gene>
<dbReference type="GO" id="GO:0000149">
    <property type="term" value="F:SNARE binding"/>
    <property type="evidence" value="ECO:0007669"/>
    <property type="project" value="TreeGrafter"/>
</dbReference>
<evidence type="ECO:0000259" key="2">
    <source>
        <dbReference type="Pfam" id="PF07651"/>
    </source>
</evidence>
<dbReference type="GO" id="GO:0005905">
    <property type="term" value="C:clathrin-coated pit"/>
    <property type="evidence" value="ECO:0007669"/>
    <property type="project" value="TreeGrafter"/>
</dbReference>
<dbReference type="Proteomes" id="UP001209878">
    <property type="component" value="Unassembled WGS sequence"/>
</dbReference>
<dbReference type="GO" id="GO:0005546">
    <property type="term" value="F:phosphatidylinositol-4,5-bisphosphate binding"/>
    <property type="evidence" value="ECO:0007669"/>
    <property type="project" value="TreeGrafter"/>
</dbReference>
<comment type="caution">
    <text evidence="3">The sequence shown here is derived from an EMBL/GenBank/DDBJ whole genome shotgun (WGS) entry which is preliminary data.</text>
</comment>
<proteinExistence type="predicted"/>
<dbReference type="AlphaFoldDB" id="A0AAD9PDF6"/>
<dbReference type="GO" id="GO:0048268">
    <property type="term" value="P:clathrin coat assembly"/>
    <property type="evidence" value="ECO:0007669"/>
    <property type="project" value="InterPro"/>
</dbReference>
<feature type="compositionally biased region" description="Low complexity" evidence="1">
    <location>
        <begin position="247"/>
        <end position="258"/>
    </location>
</feature>
<dbReference type="GO" id="GO:0072583">
    <property type="term" value="P:clathrin-dependent endocytosis"/>
    <property type="evidence" value="ECO:0007669"/>
    <property type="project" value="InterPro"/>
</dbReference>
<feature type="region of interest" description="Disordered" evidence="1">
    <location>
        <begin position="143"/>
        <end position="200"/>
    </location>
</feature>
<feature type="domain" description="AP180 N-terminal homology (ANTH)" evidence="2">
    <location>
        <begin position="1"/>
        <end position="86"/>
    </location>
</feature>
<sequence>MLLFKDLIRLFACYNDGIINLLEKYFDMSKKNCREGFGIYKKFLVRMDKVAEFLKVAENVGIDKGEIPDLAKAPSSLLEALEEHLKSLESAKKSGSSSMPKPPSVTSAINKMSAVSASNSTQLTEEDKRRILEEESRRLEQLKRLKEQEKAAKSPTTEARAAGATAESPSVNPFSGLPTQSPTASADLFGAGGGAGAEAARPSDDLLALSGPNPFVGSVTQPQPAVNPFSSPTGAGAPWPSSGQMNGTAANSGAAAGFGTTDGLDFARAFNNNAGQPGKDTRLVASYLRC</sequence>